<dbReference type="AlphaFoldDB" id="A0AAN8P1P1"/>
<evidence type="ECO:0000313" key="3">
    <source>
        <dbReference type="Proteomes" id="UP001372834"/>
    </source>
</evidence>
<feature type="transmembrane region" description="Helical" evidence="1">
    <location>
        <begin position="6"/>
        <end position="27"/>
    </location>
</feature>
<dbReference type="Proteomes" id="UP001372834">
    <property type="component" value="Unassembled WGS sequence"/>
</dbReference>
<dbReference type="EMBL" id="JAWJWE010000003">
    <property type="protein sequence ID" value="KAK6639024.1"/>
    <property type="molecule type" value="Genomic_DNA"/>
</dbReference>
<keyword evidence="1" id="KW-0472">Membrane</keyword>
<gene>
    <name evidence="2" type="ORF">RUM43_007294</name>
</gene>
<keyword evidence="1" id="KW-0812">Transmembrane</keyword>
<reference evidence="2 3" key="1">
    <citation type="submission" date="2023-10" db="EMBL/GenBank/DDBJ databases">
        <title>Genomes of two closely related lineages of the louse Polyplax serrata with different host specificities.</title>
        <authorList>
            <person name="Martinu J."/>
            <person name="Tarabai H."/>
            <person name="Stefka J."/>
            <person name="Hypsa V."/>
        </authorList>
    </citation>
    <scope>NUCLEOTIDE SEQUENCE [LARGE SCALE GENOMIC DNA]</scope>
    <source>
        <strain evidence="2">HR10_N</strain>
    </source>
</reference>
<organism evidence="2 3">
    <name type="scientific">Polyplax serrata</name>
    <name type="common">Common mouse louse</name>
    <dbReference type="NCBI Taxonomy" id="468196"/>
    <lineage>
        <taxon>Eukaryota</taxon>
        <taxon>Metazoa</taxon>
        <taxon>Ecdysozoa</taxon>
        <taxon>Arthropoda</taxon>
        <taxon>Hexapoda</taxon>
        <taxon>Insecta</taxon>
        <taxon>Pterygota</taxon>
        <taxon>Neoptera</taxon>
        <taxon>Paraneoptera</taxon>
        <taxon>Psocodea</taxon>
        <taxon>Troctomorpha</taxon>
        <taxon>Phthiraptera</taxon>
        <taxon>Anoplura</taxon>
        <taxon>Polyplacidae</taxon>
        <taxon>Polyplax</taxon>
    </lineage>
</organism>
<proteinExistence type="predicted"/>
<sequence>MLPWHASLKSLFLSNGIMVSGLGQVGVRQKRSNKRRVAVGKGGAEGAAAGAAAATAEAAMRAAREKAVKACELKGDRDREKT</sequence>
<protein>
    <submittedName>
        <fullName evidence="2">Uncharacterized protein</fullName>
    </submittedName>
</protein>
<name>A0AAN8P1P1_POLSC</name>
<evidence type="ECO:0000313" key="2">
    <source>
        <dbReference type="EMBL" id="KAK6639024.1"/>
    </source>
</evidence>
<evidence type="ECO:0000256" key="1">
    <source>
        <dbReference type="SAM" id="Phobius"/>
    </source>
</evidence>
<accession>A0AAN8P1P1</accession>
<keyword evidence="1" id="KW-1133">Transmembrane helix</keyword>
<comment type="caution">
    <text evidence="2">The sequence shown here is derived from an EMBL/GenBank/DDBJ whole genome shotgun (WGS) entry which is preliminary data.</text>
</comment>